<evidence type="ECO:0000313" key="3">
    <source>
        <dbReference type="EMBL" id="MFC3103962.1"/>
    </source>
</evidence>
<comment type="caution">
    <text evidence="3">The sequence shown here is derived from an EMBL/GenBank/DDBJ whole genome shotgun (WGS) entry which is preliminary data.</text>
</comment>
<evidence type="ECO:0000256" key="2">
    <source>
        <dbReference type="ARBA" id="ARBA00023002"/>
    </source>
</evidence>
<evidence type="ECO:0000313" key="4">
    <source>
        <dbReference type="Proteomes" id="UP001595462"/>
    </source>
</evidence>
<dbReference type="Gene3D" id="1.10.1530.10">
    <property type="match status" value="1"/>
</dbReference>
<keyword evidence="4" id="KW-1185">Reference proteome</keyword>
<organism evidence="3 4">
    <name type="scientific">Salinisphaera aquimarina</name>
    <dbReference type="NCBI Taxonomy" id="2094031"/>
    <lineage>
        <taxon>Bacteria</taxon>
        <taxon>Pseudomonadati</taxon>
        <taxon>Pseudomonadota</taxon>
        <taxon>Gammaproteobacteria</taxon>
        <taxon>Salinisphaerales</taxon>
        <taxon>Salinisphaeraceae</taxon>
        <taxon>Salinisphaera</taxon>
    </lineage>
</organism>
<dbReference type="Gene3D" id="3.30.1370.60">
    <property type="entry name" value="Hypothetical oxidoreductase yiak, domain 2"/>
    <property type="match status" value="1"/>
</dbReference>
<protein>
    <submittedName>
        <fullName evidence="3">Ldh family oxidoreductase</fullName>
    </submittedName>
</protein>
<accession>A0ABV7EQQ9</accession>
<reference evidence="4" key="1">
    <citation type="journal article" date="2019" name="Int. J. Syst. Evol. Microbiol.">
        <title>The Global Catalogue of Microorganisms (GCM) 10K type strain sequencing project: providing services to taxonomists for standard genome sequencing and annotation.</title>
        <authorList>
            <consortium name="The Broad Institute Genomics Platform"/>
            <consortium name="The Broad Institute Genome Sequencing Center for Infectious Disease"/>
            <person name="Wu L."/>
            <person name="Ma J."/>
        </authorList>
    </citation>
    <scope>NUCLEOTIDE SEQUENCE [LARGE SCALE GENOMIC DNA]</scope>
    <source>
        <strain evidence="4">KCTC 52640</strain>
    </source>
</reference>
<sequence>MSRVEAKHLQILARDALCHAGTAPANAECVAEALVAAELDGLASHGLSRLPAYADQAVSGKVDGAAVPRILREAAAAIVIDAGHGFAYPAIDYGLSAAIPRAREAGACVLAIAHSHHAGVLGHHVERIAEAGLIGLGFTNSPAAIAPWGGSRGLFGTNPIAFAAPRTDAPPMVIDLSLSRVARGKVMLAKQRGEPIPQGWALDREGQVTTDAQAALDGTMVPAGEAKGAALALMVEILAAALTGSSYGYEASSFFEAEGAPPDIGQSFMLIDPERIAGPAFGARLELLLTAIAEQPGARIPGARRHQTRAETARDGVEISTALLSELRRRAEAAPHTA</sequence>
<dbReference type="InterPro" id="IPR003767">
    <property type="entry name" value="Malate/L-lactate_DH-like"/>
</dbReference>
<dbReference type="Pfam" id="PF02615">
    <property type="entry name" value="Ldh_2"/>
    <property type="match status" value="1"/>
</dbReference>
<gene>
    <name evidence="3" type="ORF">ACFOSU_08660</name>
</gene>
<evidence type="ECO:0000256" key="1">
    <source>
        <dbReference type="ARBA" id="ARBA00006056"/>
    </source>
</evidence>
<dbReference type="PANTHER" id="PTHR11091">
    <property type="entry name" value="OXIDOREDUCTASE-RELATED"/>
    <property type="match status" value="1"/>
</dbReference>
<dbReference type="InterPro" id="IPR043144">
    <property type="entry name" value="Mal/L-sulf/L-lact_DH-like_ah"/>
</dbReference>
<comment type="similarity">
    <text evidence="1">Belongs to the LDH2/MDH2 oxidoreductase family.</text>
</comment>
<dbReference type="InterPro" id="IPR043143">
    <property type="entry name" value="Mal/L-sulf/L-lact_DH-like_NADP"/>
</dbReference>
<dbReference type="EMBL" id="JBHRSS010000003">
    <property type="protein sequence ID" value="MFC3103962.1"/>
    <property type="molecule type" value="Genomic_DNA"/>
</dbReference>
<dbReference type="SUPFAM" id="SSF89733">
    <property type="entry name" value="L-sulfolactate dehydrogenase-like"/>
    <property type="match status" value="1"/>
</dbReference>
<keyword evidence="2" id="KW-0560">Oxidoreductase</keyword>
<dbReference type="Proteomes" id="UP001595462">
    <property type="component" value="Unassembled WGS sequence"/>
</dbReference>
<proteinExistence type="inferred from homology"/>
<dbReference type="RefSeq" id="WP_380688490.1">
    <property type="nucleotide sequence ID" value="NZ_JBHRSS010000003.1"/>
</dbReference>
<dbReference type="PANTHER" id="PTHR11091:SF0">
    <property type="entry name" value="MALATE DEHYDROGENASE"/>
    <property type="match status" value="1"/>
</dbReference>
<dbReference type="InterPro" id="IPR036111">
    <property type="entry name" value="Mal/L-sulfo/L-lacto_DH-like_sf"/>
</dbReference>
<name>A0ABV7EQQ9_9GAMM</name>